<evidence type="ECO:0000256" key="8">
    <source>
        <dbReference type="PROSITE-ProRule" id="PRU10086"/>
    </source>
</evidence>
<keyword evidence="4 7" id="KW-0378">Hydrolase</keyword>
<dbReference type="PANTHER" id="PTHR10381">
    <property type="entry name" value="ATP-DEPENDENT CLP PROTEASE PROTEOLYTIC SUBUNIT"/>
    <property type="match status" value="1"/>
</dbReference>
<reference evidence="10" key="1">
    <citation type="journal article" date="2020" name="mSystems">
        <title>Genome- and Community-Level Interaction Insights into Carbon Utilization and Element Cycling Functions of Hydrothermarchaeota in Hydrothermal Sediment.</title>
        <authorList>
            <person name="Zhou Z."/>
            <person name="Liu Y."/>
            <person name="Xu W."/>
            <person name="Pan J."/>
            <person name="Luo Z.H."/>
            <person name="Li M."/>
        </authorList>
    </citation>
    <scope>NUCLEOTIDE SEQUENCE [LARGE SCALE GENOMIC DNA]</scope>
    <source>
        <strain evidence="10">SpSt-548</strain>
    </source>
</reference>
<dbReference type="InterPro" id="IPR001907">
    <property type="entry name" value="ClpP"/>
</dbReference>
<dbReference type="InterPro" id="IPR023562">
    <property type="entry name" value="ClpP/TepA"/>
</dbReference>
<proteinExistence type="inferred from homology"/>
<sequence>MPYGDYQRQRWMTLQDLLLENRIVFLEGGIDDAVANNIVMKLLFLQSEKKNEDISLYINSPGGYVSSTMAIYDTMQFLECQIATYCIGIAASGAALLMAGGSPDKRFILPHAKMMIHQPAGEVGGQATDIEIAAREVLKDKEILVQLFAQHSKRSPEQVREDIDRDRYLSATEAVEYGLADAVLTAPPKVSR</sequence>
<dbReference type="PROSITE" id="PS00382">
    <property type="entry name" value="CLP_PROTEASE_HIS"/>
    <property type="match status" value="1"/>
</dbReference>
<evidence type="ECO:0000256" key="7">
    <source>
        <dbReference type="HAMAP-Rule" id="MF_00444"/>
    </source>
</evidence>
<accession>A0A7V4LCH2</accession>
<dbReference type="EC" id="3.4.21.92" evidence="7"/>
<evidence type="ECO:0000313" key="10">
    <source>
        <dbReference type="EMBL" id="HGS04754.1"/>
    </source>
</evidence>
<dbReference type="SUPFAM" id="SSF52096">
    <property type="entry name" value="ClpP/crotonase"/>
    <property type="match status" value="1"/>
</dbReference>
<dbReference type="GO" id="GO:0051117">
    <property type="term" value="F:ATPase binding"/>
    <property type="evidence" value="ECO:0007669"/>
    <property type="project" value="TreeGrafter"/>
</dbReference>
<dbReference type="HAMAP" id="MF_00444">
    <property type="entry name" value="ClpP"/>
    <property type="match status" value="1"/>
</dbReference>
<evidence type="ECO:0000256" key="3">
    <source>
        <dbReference type="ARBA" id="ARBA00022670"/>
    </source>
</evidence>
<keyword evidence="2 7" id="KW-0963">Cytoplasm</keyword>
<feature type="active site" description="Nucleophile" evidence="7">
    <location>
        <position position="92"/>
    </location>
</feature>
<dbReference type="NCBIfam" id="NF009205">
    <property type="entry name" value="PRK12553.1"/>
    <property type="match status" value="1"/>
</dbReference>
<comment type="caution">
    <text evidence="10">The sequence shown here is derived from an EMBL/GenBank/DDBJ whole genome shotgun (WGS) entry which is preliminary data.</text>
</comment>
<dbReference type="InterPro" id="IPR033135">
    <property type="entry name" value="ClpP_His_AS"/>
</dbReference>
<dbReference type="Pfam" id="PF00574">
    <property type="entry name" value="CLP_protease"/>
    <property type="match status" value="1"/>
</dbReference>
<comment type="subcellular location">
    <subcellularLocation>
        <location evidence="7">Cytoplasm</location>
    </subcellularLocation>
</comment>
<dbReference type="GO" id="GO:0009368">
    <property type="term" value="C:endopeptidase Clp complex"/>
    <property type="evidence" value="ECO:0007669"/>
    <property type="project" value="TreeGrafter"/>
</dbReference>
<comment type="catalytic activity">
    <reaction evidence="6 7 8">
        <text>Hydrolysis of proteins to small peptides in the presence of ATP and magnesium. alpha-casein is the usual test substrate. In the absence of ATP, only oligopeptides shorter than five residues are hydrolyzed (such as succinyl-Leu-Tyr-|-NHMec, and Leu-Tyr-Leu-|-Tyr-Trp, in which cleavage of the -Tyr-|-Leu- and -Tyr-|-Trp bonds also occurs).</text>
        <dbReference type="EC" id="3.4.21.92"/>
    </reaction>
</comment>
<dbReference type="InterPro" id="IPR029045">
    <property type="entry name" value="ClpP/crotonase-like_dom_sf"/>
</dbReference>
<organism evidence="10">
    <name type="scientific">Desulfobacca acetoxidans</name>
    <dbReference type="NCBI Taxonomy" id="60893"/>
    <lineage>
        <taxon>Bacteria</taxon>
        <taxon>Pseudomonadati</taxon>
        <taxon>Thermodesulfobacteriota</taxon>
        <taxon>Desulfobaccia</taxon>
        <taxon>Desulfobaccales</taxon>
        <taxon>Desulfobaccaceae</taxon>
        <taxon>Desulfobacca</taxon>
    </lineage>
</organism>
<name>A0A7V4LCH2_9BACT</name>
<dbReference type="GO" id="GO:0004176">
    <property type="term" value="F:ATP-dependent peptidase activity"/>
    <property type="evidence" value="ECO:0007669"/>
    <property type="project" value="InterPro"/>
</dbReference>
<evidence type="ECO:0000256" key="2">
    <source>
        <dbReference type="ARBA" id="ARBA00022490"/>
    </source>
</evidence>
<comment type="similarity">
    <text evidence="1 7 9">Belongs to the peptidase S14 family.</text>
</comment>
<evidence type="ECO:0000256" key="5">
    <source>
        <dbReference type="ARBA" id="ARBA00022825"/>
    </source>
</evidence>
<comment type="function">
    <text evidence="7">Cleaves peptides in various proteins in a process that requires ATP hydrolysis. Has a chymotrypsin-like activity. Plays a major role in the degradation of misfolded proteins.</text>
</comment>
<evidence type="ECO:0000256" key="1">
    <source>
        <dbReference type="ARBA" id="ARBA00007039"/>
    </source>
</evidence>
<evidence type="ECO:0000256" key="6">
    <source>
        <dbReference type="ARBA" id="ARBA00034021"/>
    </source>
</evidence>
<keyword evidence="5 7" id="KW-0720">Serine protease</keyword>
<dbReference type="EMBL" id="DSXI01000190">
    <property type="protein sequence ID" value="HGS04754.1"/>
    <property type="molecule type" value="Genomic_DNA"/>
</dbReference>
<dbReference type="PANTHER" id="PTHR10381:SF70">
    <property type="entry name" value="ATP-DEPENDENT CLP PROTEASE PROTEOLYTIC SUBUNIT"/>
    <property type="match status" value="1"/>
</dbReference>
<dbReference type="GO" id="GO:0004252">
    <property type="term" value="F:serine-type endopeptidase activity"/>
    <property type="evidence" value="ECO:0007669"/>
    <property type="project" value="UniProtKB-UniRule"/>
</dbReference>
<comment type="subunit">
    <text evidence="7">Fourteen ClpP subunits assemble into 2 heptameric rings which stack back to back to give a disk-like structure with a central cavity, resembling the structure of eukaryotic proteasomes.</text>
</comment>
<protein>
    <recommendedName>
        <fullName evidence="7 9">ATP-dependent Clp protease proteolytic subunit</fullName>
        <ecNumber evidence="7">3.4.21.92</ecNumber>
    </recommendedName>
    <alternativeName>
        <fullName evidence="7">Endopeptidase Clp</fullName>
    </alternativeName>
</protein>
<dbReference type="GO" id="GO:0005737">
    <property type="term" value="C:cytoplasm"/>
    <property type="evidence" value="ECO:0007669"/>
    <property type="project" value="UniProtKB-SubCell"/>
</dbReference>
<dbReference type="GO" id="GO:0006515">
    <property type="term" value="P:protein quality control for misfolded or incompletely synthesized proteins"/>
    <property type="evidence" value="ECO:0007669"/>
    <property type="project" value="TreeGrafter"/>
</dbReference>
<dbReference type="CDD" id="cd07017">
    <property type="entry name" value="S14_ClpP_2"/>
    <property type="match status" value="1"/>
</dbReference>
<keyword evidence="3 7" id="KW-0645">Protease</keyword>
<gene>
    <name evidence="7" type="primary">clpP</name>
    <name evidence="10" type="ORF">ENT08_03305</name>
</gene>
<evidence type="ECO:0000256" key="9">
    <source>
        <dbReference type="RuleBase" id="RU003567"/>
    </source>
</evidence>
<feature type="active site" evidence="7 8">
    <location>
        <position position="117"/>
    </location>
</feature>
<dbReference type="AlphaFoldDB" id="A0A7V4LCH2"/>
<evidence type="ECO:0000256" key="4">
    <source>
        <dbReference type="ARBA" id="ARBA00022801"/>
    </source>
</evidence>
<dbReference type="Gene3D" id="3.90.226.10">
    <property type="entry name" value="2-enoyl-CoA Hydratase, Chain A, domain 1"/>
    <property type="match status" value="1"/>
</dbReference>
<dbReference type="PRINTS" id="PR00127">
    <property type="entry name" value="CLPPROTEASEP"/>
</dbReference>